<dbReference type="Proteomes" id="UP000094526">
    <property type="component" value="Unassembled WGS sequence"/>
</dbReference>
<dbReference type="InterPro" id="IPR051288">
    <property type="entry name" value="Serum_paraoxonase/arylesterase"/>
</dbReference>
<dbReference type="OrthoDB" id="5307922at2759"/>
<evidence type="ECO:0000313" key="3">
    <source>
        <dbReference type="Proteomes" id="UP000094526"/>
    </source>
</evidence>
<dbReference type="Pfam" id="PF08450">
    <property type="entry name" value="SGL"/>
    <property type="match status" value="1"/>
</dbReference>
<dbReference type="SUPFAM" id="SSF63829">
    <property type="entry name" value="Calcium-dependent phosphotriesterase"/>
    <property type="match status" value="1"/>
</dbReference>
<sequence>MANKPALLAILFGFGAIFWQLVLRDAIYNGAGLGRKVQPISDFPYRCHRISGDPNIQACEDMWLDQKSRTLYLACSDSLARKQWMPNIHRLNVSGRALNDHVVAMDIDHPNGQGGYTYSVLKTPGFPGVHGDGRMHVVGMTGTTSADGSKTQVWLVNAKPSVNTQTGELLDNAVAGANSTIEVFEIRPGSDSMVHLRTYADSQIATPNNVAVVEDGGFFFTNDHGPHKAGWQHHLSSFIGTGDVSYCSSAGACKKVAHGFKFPNGLHFSSDGLLYVPSAAIGGITVFRPKPDGSVLRVHFIDLDYPIDNLSEDSIGDIYAAALPKGMQALAAFEDPLNPKSAPAAVWRIRRLNRDVADTYKYELTKVIEDAEGVLLPGTTTCVHDAKTGRLFLSGELSRRDEILVLSYVTQLTPAGVVSPFITVCERD</sequence>
<comment type="caution">
    <text evidence="2">The sequence shown here is derived from an EMBL/GenBank/DDBJ whole genome shotgun (WGS) entry which is preliminary data.</text>
</comment>
<dbReference type="VEuPathDB" id="FungiDB:G647_02185"/>
<dbReference type="InterPro" id="IPR013658">
    <property type="entry name" value="SGL"/>
</dbReference>
<dbReference type="PANTHER" id="PTHR11799:SF20">
    <property type="entry name" value="SMP-30_GLUCONOLACTONASE_LRE-LIKE REGION DOMAIN-CONTAINING PROTEIN"/>
    <property type="match status" value="1"/>
</dbReference>
<organism evidence="2 3">
    <name type="scientific">Cladophialophora carrionii</name>
    <dbReference type="NCBI Taxonomy" id="86049"/>
    <lineage>
        <taxon>Eukaryota</taxon>
        <taxon>Fungi</taxon>
        <taxon>Dikarya</taxon>
        <taxon>Ascomycota</taxon>
        <taxon>Pezizomycotina</taxon>
        <taxon>Eurotiomycetes</taxon>
        <taxon>Chaetothyriomycetidae</taxon>
        <taxon>Chaetothyriales</taxon>
        <taxon>Herpotrichiellaceae</taxon>
        <taxon>Cladophialophora</taxon>
    </lineage>
</organism>
<dbReference type="PANTHER" id="PTHR11799">
    <property type="entry name" value="PARAOXONASE"/>
    <property type="match status" value="1"/>
</dbReference>
<dbReference type="InterPro" id="IPR011042">
    <property type="entry name" value="6-blade_b-propeller_TolB-like"/>
</dbReference>
<evidence type="ECO:0000259" key="1">
    <source>
        <dbReference type="Pfam" id="PF08450"/>
    </source>
</evidence>
<dbReference type="VEuPathDB" id="FungiDB:CLCR_02438"/>
<feature type="domain" description="SMP-30/Gluconolactonase/LRE-like region" evidence="1">
    <location>
        <begin position="144"/>
        <end position="289"/>
    </location>
</feature>
<dbReference type="EMBL" id="LGRB01000014">
    <property type="protein sequence ID" value="OCT47244.1"/>
    <property type="molecule type" value="Genomic_DNA"/>
</dbReference>
<evidence type="ECO:0000313" key="2">
    <source>
        <dbReference type="EMBL" id="OCT47244.1"/>
    </source>
</evidence>
<gene>
    <name evidence="2" type="ORF">CLCR_02438</name>
</gene>
<reference evidence="3" key="1">
    <citation type="submission" date="2015-07" db="EMBL/GenBank/DDBJ databases">
        <authorList>
            <person name="Teixeira M.M."/>
            <person name="Souza R.C."/>
            <person name="Almeida L.G."/>
            <person name="Vicente V.A."/>
            <person name="de Hoog S."/>
            <person name="Bocca A.L."/>
            <person name="de Almeida S.R."/>
            <person name="Vasconcelos A.T."/>
            <person name="Felipe M.S."/>
        </authorList>
    </citation>
    <scope>NUCLEOTIDE SEQUENCE [LARGE SCALE GENOMIC DNA]</scope>
    <source>
        <strain evidence="3">KSF</strain>
    </source>
</reference>
<dbReference type="eggNOG" id="ENOG502RYG9">
    <property type="taxonomic scope" value="Eukaryota"/>
</dbReference>
<accession>A0A1C1CFF3</accession>
<keyword evidence="3" id="KW-1185">Reference proteome</keyword>
<proteinExistence type="predicted"/>
<dbReference type="AlphaFoldDB" id="A0A1C1CFF3"/>
<name>A0A1C1CFF3_9EURO</name>
<dbReference type="Gene3D" id="2.120.10.30">
    <property type="entry name" value="TolB, C-terminal domain"/>
    <property type="match status" value="1"/>
</dbReference>
<protein>
    <submittedName>
        <fullName evidence="2">Serum paraoxonase arylesterase</fullName>
    </submittedName>
</protein>